<evidence type="ECO:0000313" key="2">
    <source>
        <dbReference type="Proteomes" id="UP000266673"/>
    </source>
</evidence>
<dbReference type="EMBL" id="QKWP01000016">
    <property type="protein sequence ID" value="RIB30279.1"/>
    <property type="molecule type" value="Genomic_DNA"/>
</dbReference>
<gene>
    <name evidence="1" type="ORF">C2G38_2054165</name>
</gene>
<evidence type="ECO:0000313" key="1">
    <source>
        <dbReference type="EMBL" id="RIB30279.1"/>
    </source>
</evidence>
<organism evidence="1 2">
    <name type="scientific">Gigaspora rosea</name>
    <dbReference type="NCBI Taxonomy" id="44941"/>
    <lineage>
        <taxon>Eukaryota</taxon>
        <taxon>Fungi</taxon>
        <taxon>Fungi incertae sedis</taxon>
        <taxon>Mucoromycota</taxon>
        <taxon>Glomeromycotina</taxon>
        <taxon>Glomeromycetes</taxon>
        <taxon>Diversisporales</taxon>
        <taxon>Gigasporaceae</taxon>
        <taxon>Gigaspora</taxon>
    </lineage>
</organism>
<dbReference type="Proteomes" id="UP000266673">
    <property type="component" value="Unassembled WGS sequence"/>
</dbReference>
<dbReference type="OrthoDB" id="2492122at2759"/>
<name>A0A397W9W8_9GLOM</name>
<protein>
    <submittedName>
        <fullName evidence="1">Uncharacterized protein</fullName>
    </submittedName>
</protein>
<comment type="caution">
    <text evidence="1">The sequence shown here is derived from an EMBL/GenBank/DDBJ whole genome shotgun (WGS) entry which is preliminary data.</text>
</comment>
<proteinExistence type="predicted"/>
<accession>A0A397W9W8</accession>
<keyword evidence="2" id="KW-1185">Reference proteome</keyword>
<reference evidence="1 2" key="1">
    <citation type="submission" date="2018-06" db="EMBL/GenBank/DDBJ databases">
        <title>Comparative genomics reveals the genomic features of Rhizophagus irregularis, R. cerebriforme, R. diaphanum and Gigaspora rosea, and their symbiotic lifestyle signature.</title>
        <authorList>
            <person name="Morin E."/>
            <person name="San Clemente H."/>
            <person name="Chen E.C.H."/>
            <person name="De La Providencia I."/>
            <person name="Hainaut M."/>
            <person name="Kuo A."/>
            <person name="Kohler A."/>
            <person name="Murat C."/>
            <person name="Tang N."/>
            <person name="Roy S."/>
            <person name="Loubradou J."/>
            <person name="Henrissat B."/>
            <person name="Grigoriev I.V."/>
            <person name="Corradi N."/>
            <person name="Roux C."/>
            <person name="Martin F.M."/>
        </authorList>
    </citation>
    <scope>NUCLEOTIDE SEQUENCE [LARGE SCALE GENOMIC DNA]</scope>
    <source>
        <strain evidence="1 2">DAOM 194757</strain>
    </source>
</reference>
<dbReference type="AlphaFoldDB" id="A0A397W9W8"/>
<sequence>MNTVVPCCENGVEVEKDETKAYEVEEDKDKDEIDKKDNEDFEVVDKMDDVEGTFESSLETGIDVVIEIPWNHRKPTGMDSERKWDKLEEVSLEENFVYDEPPDESDCDTLVEDERNEGNNDDKFEVPLEGEDLKRACENWVRKLVEFRRTGEVKILTAKKPVEKPPSVKESY</sequence>